<gene>
    <name evidence="2" type="ordered locus">Thivi_1081</name>
</gene>
<dbReference type="InterPro" id="IPR018729">
    <property type="entry name" value="DUF2269_transmembrane"/>
</dbReference>
<keyword evidence="1" id="KW-0812">Transmembrane</keyword>
<dbReference type="HOGENOM" id="CLU_127159_0_1_6"/>
<dbReference type="Proteomes" id="UP000006062">
    <property type="component" value="Chromosome"/>
</dbReference>
<organism evidence="2 3">
    <name type="scientific">Thiocystis violascens (strain ATCC 17096 / DSM 198 / 6111)</name>
    <name type="common">Chromatium violascens</name>
    <dbReference type="NCBI Taxonomy" id="765911"/>
    <lineage>
        <taxon>Bacteria</taxon>
        <taxon>Pseudomonadati</taxon>
        <taxon>Pseudomonadota</taxon>
        <taxon>Gammaproteobacteria</taxon>
        <taxon>Chromatiales</taxon>
        <taxon>Chromatiaceae</taxon>
        <taxon>Thiocystis</taxon>
    </lineage>
</organism>
<feature type="transmembrane region" description="Helical" evidence="1">
    <location>
        <begin position="82"/>
        <end position="104"/>
    </location>
</feature>
<evidence type="ECO:0000313" key="2">
    <source>
        <dbReference type="EMBL" id="AFL73112.1"/>
    </source>
</evidence>
<evidence type="ECO:0000313" key="3">
    <source>
        <dbReference type="Proteomes" id="UP000006062"/>
    </source>
</evidence>
<feature type="transmembrane region" description="Helical" evidence="1">
    <location>
        <begin position="12"/>
        <end position="31"/>
    </location>
</feature>
<feature type="transmembrane region" description="Helical" evidence="1">
    <location>
        <begin position="132"/>
        <end position="151"/>
    </location>
</feature>
<dbReference type="KEGG" id="tvi:Thivi_1081"/>
<dbReference type="Pfam" id="PF10027">
    <property type="entry name" value="DUF2269"/>
    <property type="match status" value="1"/>
</dbReference>
<dbReference type="STRING" id="765911.Thivi_1081"/>
<dbReference type="OrthoDB" id="9786302at2"/>
<protein>
    <submittedName>
        <fullName evidence="2">Putative integral membrane protein</fullName>
    </submittedName>
</protein>
<keyword evidence="1" id="KW-1133">Transmembrane helix</keyword>
<name>I3Y7Z4_THIV6</name>
<dbReference type="eggNOG" id="COG5528">
    <property type="taxonomic scope" value="Bacteria"/>
</dbReference>
<keyword evidence="1" id="KW-0472">Membrane</keyword>
<dbReference type="RefSeq" id="WP_014777597.1">
    <property type="nucleotide sequence ID" value="NC_018012.1"/>
</dbReference>
<accession>I3Y7Z4</accession>
<proteinExistence type="predicted"/>
<sequence>MCYALLKTLHLLGVVLLVGNVIVTLVWKLAADRNGDPRVVAFGQRLVTLTDWWFTAGGVVLIILGGYGAALVAGLDLLAVRWLFWGQVLFGLSGLLWVGILIPAQIRQARQARAFATTGAIPTGYWRDARRWTWWGILAIVPLLGALWLMISKPT</sequence>
<feature type="transmembrane region" description="Helical" evidence="1">
    <location>
        <begin position="52"/>
        <end position="70"/>
    </location>
</feature>
<keyword evidence="3" id="KW-1185">Reference proteome</keyword>
<reference evidence="2 3" key="1">
    <citation type="submission" date="2012-06" db="EMBL/GenBank/DDBJ databases">
        <title>Complete sequence of Thiocystis violascens DSM 198.</title>
        <authorList>
            <consortium name="US DOE Joint Genome Institute"/>
            <person name="Lucas S."/>
            <person name="Han J."/>
            <person name="Lapidus A."/>
            <person name="Cheng J.-F."/>
            <person name="Goodwin L."/>
            <person name="Pitluck S."/>
            <person name="Peters L."/>
            <person name="Ovchinnikova G."/>
            <person name="Teshima H."/>
            <person name="Detter J.C."/>
            <person name="Han C."/>
            <person name="Tapia R."/>
            <person name="Land M."/>
            <person name="Hauser L."/>
            <person name="Kyrpides N."/>
            <person name="Ivanova N."/>
            <person name="Pagani I."/>
            <person name="Vogl K."/>
            <person name="Liu Z."/>
            <person name="Frigaard N.-U."/>
            <person name="Bryant D."/>
            <person name="Woyke T."/>
        </authorList>
    </citation>
    <scope>NUCLEOTIDE SEQUENCE [LARGE SCALE GENOMIC DNA]</scope>
    <source>
        <strain evidence="3">ATCC 17096 / DSM 198 / 6111</strain>
    </source>
</reference>
<dbReference type="EMBL" id="CP003154">
    <property type="protein sequence ID" value="AFL73112.1"/>
    <property type="molecule type" value="Genomic_DNA"/>
</dbReference>
<evidence type="ECO:0000256" key="1">
    <source>
        <dbReference type="SAM" id="Phobius"/>
    </source>
</evidence>
<dbReference type="AlphaFoldDB" id="I3Y7Z4"/>